<keyword evidence="2 4" id="KW-0808">Transferase</keyword>
<feature type="active site" evidence="3">
    <location>
        <position position="297"/>
    </location>
</feature>
<dbReference type="PRINTS" id="PR00143">
    <property type="entry name" value="CITRTSNTHASE"/>
</dbReference>
<dbReference type="GO" id="GO:0005975">
    <property type="term" value="P:carbohydrate metabolic process"/>
    <property type="evidence" value="ECO:0007669"/>
    <property type="project" value="TreeGrafter"/>
</dbReference>
<dbReference type="AlphaFoldDB" id="A0A8K1FF08"/>
<name>A0A8K1FF08_PYTOL</name>
<reference evidence="5" key="1">
    <citation type="submission" date="2019-03" db="EMBL/GenBank/DDBJ databases">
        <title>Long read genome sequence of the mycoparasitic Pythium oligandrum ATCC 38472 isolated from sugarbeet rhizosphere.</title>
        <authorList>
            <person name="Gaulin E."/>
        </authorList>
    </citation>
    <scope>NUCLEOTIDE SEQUENCE</scope>
    <source>
        <strain evidence="5">ATCC 38472_TT</strain>
    </source>
</reference>
<sequence length="462" mass="51508">MSAIIKTLRQTATLAGRSPAAKAFSTSAPSLLETLKAQLPERQEALKKLKAEHGNKSLGEVTVEQTLGGARGVKCLLWETSLLDPEEGIRFRGHTIPELQQKLPTAVEGGEPLPEGLIWLLLTGDVPTKEQVSGLTAELHSRAKVPEHVKKLIKHLKNAHPMTQLSAAVTAMNTESIFAKKYAEGIHKSTYWQYTYEDSLNLIARLPEVAALIYRNTYFGEDNHAYDSSLDYSANFNRMLGFENPEFDELMRLYLVIHSDHEGGNASAHTTHLVGSTLSDPYLSVAAGLNALAGPLHGLANQEVLRWILDLQTEFHAKGLPVNKDTITQFAWDTLNSGKVIPGYGHAVLRKTDPRYTCQREFGLKYMPEDELFRIVDTIYQVMPGVLTEHGKTKNPYPNVDSHSGVLLQYYGLTQQNYYTVLFGVSRAMGVLSQLFWDRALGLPLERPKSITSDWINNHFKN</sequence>
<dbReference type="PROSITE" id="PS00480">
    <property type="entry name" value="CITRATE_SYNTHASE"/>
    <property type="match status" value="1"/>
</dbReference>
<dbReference type="EMBL" id="SPLM01000144">
    <property type="protein sequence ID" value="TMW57182.1"/>
    <property type="molecule type" value="Genomic_DNA"/>
</dbReference>
<comment type="caution">
    <text evidence="5">The sequence shown here is derived from an EMBL/GenBank/DDBJ whole genome shotgun (WGS) entry which is preliminary data.</text>
</comment>
<dbReference type="OrthoDB" id="8017587at2759"/>
<dbReference type="InterPro" id="IPR016142">
    <property type="entry name" value="Citrate_synth-like_lrg_a-sub"/>
</dbReference>
<dbReference type="InterPro" id="IPR016143">
    <property type="entry name" value="Citrate_synth-like_sm_a-sub"/>
</dbReference>
<accession>A0A8K1FF08</accession>
<evidence type="ECO:0000313" key="6">
    <source>
        <dbReference type="Proteomes" id="UP000794436"/>
    </source>
</evidence>
<gene>
    <name evidence="5" type="ORF">Poli38472_003107</name>
</gene>
<feature type="active site" evidence="3">
    <location>
        <position position="401"/>
    </location>
</feature>
<dbReference type="InterPro" id="IPR010109">
    <property type="entry name" value="Citrate_synthase_euk"/>
</dbReference>
<dbReference type="Pfam" id="PF00285">
    <property type="entry name" value="Citrate_synt"/>
    <property type="match status" value="1"/>
</dbReference>
<organism evidence="5 6">
    <name type="scientific">Pythium oligandrum</name>
    <name type="common">Mycoparasitic fungus</name>
    <dbReference type="NCBI Taxonomy" id="41045"/>
    <lineage>
        <taxon>Eukaryota</taxon>
        <taxon>Sar</taxon>
        <taxon>Stramenopiles</taxon>
        <taxon>Oomycota</taxon>
        <taxon>Peronosporomycetes</taxon>
        <taxon>Pythiales</taxon>
        <taxon>Pythiaceae</taxon>
        <taxon>Pythium</taxon>
    </lineage>
</organism>
<dbReference type="GO" id="GO:0005759">
    <property type="term" value="C:mitochondrial matrix"/>
    <property type="evidence" value="ECO:0007669"/>
    <property type="project" value="TreeGrafter"/>
</dbReference>
<dbReference type="PANTHER" id="PTHR11739:SF8">
    <property type="entry name" value="CITRATE SYNTHASE, MITOCHONDRIAL"/>
    <property type="match status" value="1"/>
</dbReference>
<dbReference type="FunFam" id="1.10.230.10:FF:000001">
    <property type="entry name" value="Citrate synthase"/>
    <property type="match status" value="1"/>
</dbReference>
<evidence type="ECO:0000256" key="4">
    <source>
        <dbReference type="RuleBase" id="RU000441"/>
    </source>
</evidence>
<dbReference type="Gene3D" id="1.10.230.10">
    <property type="entry name" value="Cytochrome P450-Terp, domain 2"/>
    <property type="match status" value="1"/>
</dbReference>
<dbReference type="FunFam" id="1.10.580.10:FF:000001">
    <property type="entry name" value="Citrate synthase"/>
    <property type="match status" value="1"/>
</dbReference>
<evidence type="ECO:0000313" key="5">
    <source>
        <dbReference type="EMBL" id="TMW57182.1"/>
    </source>
</evidence>
<dbReference type="InterPro" id="IPR036969">
    <property type="entry name" value="Citrate_synthase_sf"/>
</dbReference>
<dbReference type="NCBIfam" id="NF007128">
    <property type="entry name" value="PRK09569.1"/>
    <property type="match status" value="1"/>
</dbReference>
<feature type="active site" evidence="3">
    <location>
        <position position="346"/>
    </location>
</feature>
<dbReference type="InterPro" id="IPR019810">
    <property type="entry name" value="Citrate_synthase_AS"/>
</dbReference>
<comment type="similarity">
    <text evidence="1 4">Belongs to the citrate synthase family.</text>
</comment>
<dbReference type="PANTHER" id="PTHR11739">
    <property type="entry name" value="CITRATE SYNTHASE"/>
    <property type="match status" value="1"/>
</dbReference>
<dbReference type="NCBIfam" id="TIGR01793">
    <property type="entry name" value="cit_synth_euk"/>
    <property type="match status" value="1"/>
</dbReference>
<dbReference type="GO" id="GO:0006099">
    <property type="term" value="P:tricarboxylic acid cycle"/>
    <property type="evidence" value="ECO:0007669"/>
    <property type="project" value="InterPro"/>
</dbReference>
<dbReference type="GO" id="GO:0006101">
    <property type="term" value="P:citrate metabolic process"/>
    <property type="evidence" value="ECO:0007669"/>
    <property type="project" value="InterPro"/>
</dbReference>
<dbReference type="InterPro" id="IPR002020">
    <property type="entry name" value="Citrate_synthase"/>
</dbReference>
<evidence type="ECO:0000256" key="2">
    <source>
        <dbReference type="ARBA" id="ARBA00022679"/>
    </source>
</evidence>
<evidence type="ECO:0000256" key="1">
    <source>
        <dbReference type="ARBA" id="ARBA00010566"/>
    </source>
</evidence>
<protein>
    <recommendedName>
        <fullName evidence="4">Citrate synthase</fullName>
    </recommendedName>
</protein>
<proteinExistence type="inferred from homology"/>
<keyword evidence="6" id="KW-1185">Reference proteome</keyword>
<dbReference type="SUPFAM" id="SSF48256">
    <property type="entry name" value="Citrate synthase"/>
    <property type="match status" value="1"/>
</dbReference>
<evidence type="ECO:0000256" key="3">
    <source>
        <dbReference type="PIRSR" id="PIRSR610109-1"/>
    </source>
</evidence>
<dbReference type="Proteomes" id="UP000794436">
    <property type="component" value="Unassembled WGS sequence"/>
</dbReference>
<dbReference type="GO" id="GO:0046912">
    <property type="term" value="F:acyltransferase activity, acyl groups converted into alkyl on transfer"/>
    <property type="evidence" value="ECO:0007669"/>
    <property type="project" value="InterPro"/>
</dbReference>
<dbReference type="Gene3D" id="1.10.580.10">
    <property type="entry name" value="Citrate Synthase, domain 1"/>
    <property type="match status" value="1"/>
</dbReference>